<dbReference type="RefSeq" id="WP_079553369.1">
    <property type="nucleotide sequence ID" value="NZ_LT670847.1"/>
</dbReference>
<accession>A0A1M7HCE4</accession>
<dbReference type="Proteomes" id="UP000190911">
    <property type="component" value="Chromosome I"/>
</dbReference>
<dbReference type="STRING" id="29571.SAMN05878437_2043"/>
<organism evidence="3 4">
    <name type="scientific">Vreelandella subglaciescola</name>
    <dbReference type="NCBI Taxonomy" id="29571"/>
    <lineage>
        <taxon>Bacteria</taxon>
        <taxon>Pseudomonadati</taxon>
        <taxon>Pseudomonadota</taxon>
        <taxon>Gammaproteobacteria</taxon>
        <taxon>Oceanospirillales</taxon>
        <taxon>Halomonadaceae</taxon>
        <taxon>Vreelandella</taxon>
    </lineage>
</organism>
<keyword evidence="4" id="KW-1185">Reference proteome</keyword>
<dbReference type="Gene3D" id="3.10.560.10">
    <property type="entry name" value="Outer membrane lipoprotein wza domain like"/>
    <property type="match status" value="1"/>
</dbReference>
<evidence type="ECO:0000259" key="2">
    <source>
        <dbReference type="Pfam" id="PF06251"/>
    </source>
</evidence>
<evidence type="ECO:0000313" key="4">
    <source>
        <dbReference type="Proteomes" id="UP000190911"/>
    </source>
</evidence>
<feature type="chain" id="PRO_5013314454" evidence="1">
    <location>
        <begin position="26"/>
        <end position="265"/>
    </location>
</feature>
<protein>
    <submittedName>
        <fullName evidence="3">Capsule biosynthesis GfcC</fullName>
    </submittedName>
</protein>
<reference evidence="3 4" key="1">
    <citation type="submission" date="2016-11" db="EMBL/GenBank/DDBJ databases">
        <authorList>
            <person name="Jaros S."/>
            <person name="Januszkiewicz K."/>
            <person name="Wedrychowicz H."/>
        </authorList>
    </citation>
    <scope>NUCLEOTIDE SEQUENCE [LARGE SCALE GENOMIC DNA]</scope>
    <source>
        <strain evidence="3 4">ACAM 12</strain>
    </source>
</reference>
<evidence type="ECO:0000256" key="1">
    <source>
        <dbReference type="SAM" id="SignalP"/>
    </source>
</evidence>
<dbReference type="AlphaFoldDB" id="A0A1M7HCE4"/>
<dbReference type="InterPro" id="IPR010425">
    <property type="entry name" value="Caps_synth_GfcC-like_C"/>
</dbReference>
<dbReference type="OrthoDB" id="7060856at2"/>
<sequence>MVVNKWMGALAMAACLMAAPLAALGQADSAKLSDGWLDSLSSAPAVAWSHAFALRQDTAATLEGKRRRLVAELDTLIMRARLGGNGAGRVSGLTAWRQRLAEGESLPARTPGRFDLPWLGAHLRQDPPLAEIALWGSCEPPAWVEVWHLGGVTRLLWQEGLALDGALERLARDADGEVSASVDYAWLITPTGERHRRGIAAWNTQATPLAPGSRVMLELPGPQGLSSALPLSAPQAAGRLINQRLPDYLATRLPGDDCTTWSKDT</sequence>
<proteinExistence type="predicted"/>
<name>A0A1M7HCE4_9GAMM</name>
<gene>
    <name evidence="3" type="ORF">SAMN05878437_2043</name>
</gene>
<dbReference type="EMBL" id="LT670847">
    <property type="protein sequence ID" value="SHM26144.1"/>
    <property type="molecule type" value="Genomic_DNA"/>
</dbReference>
<keyword evidence="1" id="KW-0732">Signal</keyword>
<dbReference type="Pfam" id="PF06251">
    <property type="entry name" value="Caps_syn_GfcC_C"/>
    <property type="match status" value="1"/>
</dbReference>
<feature type="domain" description="Capsule biosynthesis GfcC-like C-terminal" evidence="2">
    <location>
        <begin position="179"/>
        <end position="219"/>
    </location>
</feature>
<feature type="signal peptide" evidence="1">
    <location>
        <begin position="1"/>
        <end position="25"/>
    </location>
</feature>
<dbReference type="InParanoid" id="A0A1M7HCE4"/>
<evidence type="ECO:0000313" key="3">
    <source>
        <dbReference type="EMBL" id="SHM26144.1"/>
    </source>
</evidence>